<dbReference type="AlphaFoldDB" id="A0A252A7K6"/>
<protein>
    <submittedName>
        <fullName evidence="1">Uncharacterized protein</fullName>
    </submittedName>
</protein>
<accession>A0A252A7K6</accession>
<dbReference type="Proteomes" id="UP000194565">
    <property type="component" value="Unassembled WGS sequence"/>
</dbReference>
<proteinExistence type="predicted"/>
<reference evidence="1 2" key="1">
    <citation type="submission" date="2014-06" db="EMBL/GenBank/DDBJ databases">
        <authorList>
            <person name="Ju J."/>
            <person name="Zhang J."/>
        </authorList>
    </citation>
    <scope>NUCLEOTIDE SEQUENCE [LARGE SCALE GENOMIC DNA]</scope>
    <source>
        <strain evidence="1">DmW_042</strain>
    </source>
</reference>
<organism evidence="1 2">
    <name type="scientific">Acetobacter tropicalis</name>
    <dbReference type="NCBI Taxonomy" id="104102"/>
    <lineage>
        <taxon>Bacteria</taxon>
        <taxon>Pseudomonadati</taxon>
        <taxon>Pseudomonadota</taxon>
        <taxon>Alphaproteobacteria</taxon>
        <taxon>Acetobacterales</taxon>
        <taxon>Acetobacteraceae</taxon>
        <taxon>Acetobacter</taxon>
    </lineage>
</organism>
<gene>
    <name evidence="1" type="ORF">HC62_10575</name>
</gene>
<evidence type="ECO:0000313" key="1">
    <source>
        <dbReference type="EMBL" id="OUI85552.1"/>
    </source>
</evidence>
<evidence type="ECO:0000313" key="2">
    <source>
        <dbReference type="Proteomes" id="UP000194565"/>
    </source>
</evidence>
<name>A0A252A7K6_9PROT</name>
<comment type="caution">
    <text evidence="1">The sequence shown here is derived from an EMBL/GenBank/DDBJ whole genome shotgun (WGS) entry which is preliminary data.</text>
</comment>
<sequence>MLPDWAASIAAAGGFFKFFSGHSLSGERGLRFFSGRATGNRNWFWRGRVLGFAPRRVCFGK</sequence>
<dbReference type="EMBL" id="JOMM01000030">
    <property type="protein sequence ID" value="OUI85552.1"/>
    <property type="molecule type" value="Genomic_DNA"/>
</dbReference>